<protein>
    <recommendedName>
        <fullName evidence="4">Cholesterol esterase</fullName>
    </recommendedName>
</protein>
<comment type="caution">
    <text evidence="2">The sequence shown here is derived from an EMBL/GenBank/DDBJ whole genome shotgun (WGS) entry which is preliminary data.</text>
</comment>
<organism evidence="2 3">
    <name type="scientific">Thermomonospora umbrina</name>
    <dbReference type="NCBI Taxonomy" id="111806"/>
    <lineage>
        <taxon>Bacteria</taxon>
        <taxon>Bacillati</taxon>
        <taxon>Actinomycetota</taxon>
        <taxon>Actinomycetes</taxon>
        <taxon>Streptosporangiales</taxon>
        <taxon>Thermomonosporaceae</taxon>
        <taxon>Thermomonospora</taxon>
    </lineage>
</organism>
<dbReference type="AlphaFoldDB" id="A0A3D9TBB5"/>
<dbReference type="OrthoDB" id="3686197at2"/>
<evidence type="ECO:0000313" key="2">
    <source>
        <dbReference type="EMBL" id="REF01042.1"/>
    </source>
</evidence>
<dbReference type="InterPro" id="IPR046198">
    <property type="entry name" value="DUF6230"/>
</dbReference>
<accession>A0A3D9TBB5</accession>
<keyword evidence="1" id="KW-0812">Transmembrane</keyword>
<dbReference type="EMBL" id="QTTT01000001">
    <property type="protein sequence ID" value="REF01042.1"/>
    <property type="molecule type" value="Genomic_DNA"/>
</dbReference>
<evidence type="ECO:0008006" key="4">
    <source>
        <dbReference type="Google" id="ProtNLM"/>
    </source>
</evidence>
<name>A0A3D9TBB5_9ACTN</name>
<feature type="transmembrane region" description="Helical" evidence="1">
    <location>
        <begin position="40"/>
        <end position="61"/>
    </location>
</feature>
<proteinExistence type="predicted"/>
<reference evidence="2 3" key="1">
    <citation type="submission" date="2018-08" db="EMBL/GenBank/DDBJ databases">
        <title>Sequencing the genomes of 1000 actinobacteria strains.</title>
        <authorList>
            <person name="Klenk H.-P."/>
        </authorList>
    </citation>
    <scope>NUCLEOTIDE SEQUENCE [LARGE SCALE GENOMIC DNA]</scope>
    <source>
        <strain evidence="2 3">DSM 43927</strain>
    </source>
</reference>
<sequence>MRDLSPTRAARRRVSAGVGRMRDWDRGMREQAGRRHGTRLGGTVTLAVPALLGMAALGAFIQQGALAVNFATGKNSYKIYTDNVNGRGMAGYLHAQNRGGTGQAGTASIAFESATLNGLCAIATETISIGGVGTTFSLMIKGGEPVDGTITNPAGKQISASNLYLDATSLTGQGKNLASLRLGQSADTLYAGSAPFTGGTAGNFGIQAGTLDVNDLDADTYGLDLQGSINLPDLKLTLVQGSKTKVDCP</sequence>
<dbReference type="RefSeq" id="WP_116026130.1">
    <property type="nucleotide sequence ID" value="NZ_QTTT01000001.1"/>
</dbReference>
<dbReference type="Pfam" id="PF19741">
    <property type="entry name" value="DUF6230"/>
    <property type="match status" value="1"/>
</dbReference>
<keyword evidence="3" id="KW-1185">Reference proteome</keyword>
<dbReference type="Proteomes" id="UP000256661">
    <property type="component" value="Unassembled WGS sequence"/>
</dbReference>
<keyword evidence="1" id="KW-0472">Membrane</keyword>
<evidence type="ECO:0000256" key="1">
    <source>
        <dbReference type="SAM" id="Phobius"/>
    </source>
</evidence>
<gene>
    <name evidence="2" type="ORF">DFJ69_6640</name>
</gene>
<keyword evidence="1" id="KW-1133">Transmembrane helix</keyword>
<evidence type="ECO:0000313" key="3">
    <source>
        <dbReference type="Proteomes" id="UP000256661"/>
    </source>
</evidence>